<gene>
    <name evidence="12" type="ORF">N864_03585</name>
</gene>
<feature type="transmembrane region" description="Helical" evidence="10">
    <location>
        <begin position="186"/>
        <end position="207"/>
    </location>
</feature>
<keyword evidence="6" id="KW-0915">Sodium</keyword>
<dbReference type="Pfam" id="PF00999">
    <property type="entry name" value="Na_H_Exchanger"/>
    <property type="match status" value="1"/>
</dbReference>
<evidence type="ECO:0000256" key="8">
    <source>
        <dbReference type="ARBA" id="ARBA00023136"/>
    </source>
</evidence>
<dbReference type="AlphaFoldDB" id="W9GP18"/>
<dbReference type="InterPro" id="IPR018422">
    <property type="entry name" value="Cation/H_exchanger_CPA1"/>
</dbReference>
<dbReference type="InterPro" id="IPR006153">
    <property type="entry name" value="Cation/H_exchanger_TM"/>
</dbReference>
<keyword evidence="2" id="KW-0813">Transport</keyword>
<feature type="transmembrane region" description="Helical" evidence="10">
    <location>
        <begin position="373"/>
        <end position="397"/>
    </location>
</feature>
<feature type="domain" description="Cation/H+ exchanger transmembrane" evidence="11">
    <location>
        <begin position="14"/>
        <end position="398"/>
    </location>
</feature>
<evidence type="ECO:0000313" key="13">
    <source>
        <dbReference type="Proteomes" id="UP000019494"/>
    </source>
</evidence>
<comment type="subcellular location">
    <subcellularLocation>
        <location evidence="1">Cell membrane</location>
        <topology evidence="1">Multi-pass membrane protein</topology>
    </subcellularLocation>
</comment>
<dbReference type="GO" id="GO:0005886">
    <property type="term" value="C:plasma membrane"/>
    <property type="evidence" value="ECO:0007669"/>
    <property type="project" value="UniProtKB-SubCell"/>
</dbReference>
<protein>
    <submittedName>
        <fullName evidence="12">Sodium:proton antiporter</fullName>
    </submittedName>
</protein>
<feature type="transmembrane region" description="Helical" evidence="10">
    <location>
        <begin position="155"/>
        <end position="179"/>
    </location>
</feature>
<reference evidence="13" key="1">
    <citation type="submission" date="2013-08" db="EMBL/GenBank/DDBJ databases">
        <title>Intrasporangium oryzae NRRL B-24470.</title>
        <authorList>
            <person name="Liu H."/>
            <person name="Wang G."/>
        </authorList>
    </citation>
    <scope>NUCLEOTIDE SEQUENCE [LARGE SCALE GENOMIC DNA]</scope>
    <source>
        <strain evidence="13">Q5-1</strain>
    </source>
</reference>
<evidence type="ECO:0000256" key="2">
    <source>
        <dbReference type="ARBA" id="ARBA00022448"/>
    </source>
</evidence>
<feature type="transmembrane region" description="Helical" evidence="10">
    <location>
        <begin position="31"/>
        <end position="49"/>
    </location>
</feature>
<evidence type="ECO:0000256" key="5">
    <source>
        <dbReference type="ARBA" id="ARBA00022989"/>
    </source>
</evidence>
<dbReference type="GO" id="GO:0015385">
    <property type="term" value="F:sodium:proton antiporter activity"/>
    <property type="evidence" value="ECO:0007669"/>
    <property type="project" value="InterPro"/>
</dbReference>
<dbReference type="Proteomes" id="UP000019494">
    <property type="component" value="Unassembled WGS sequence"/>
</dbReference>
<evidence type="ECO:0000256" key="7">
    <source>
        <dbReference type="ARBA" id="ARBA00023065"/>
    </source>
</evidence>
<keyword evidence="7" id="KW-0406">Ion transport</keyword>
<evidence type="ECO:0000259" key="11">
    <source>
        <dbReference type="Pfam" id="PF00999"/>
    </source>
</evidence>
<evidence type="ECO:0000256" key="4">
    <source>
        <dbReference type="ARBA" id="ARBA00022692"/>
    </source>
</evidence>
<dbReference type="GO" id="GO:0098719">
    <property type="term" value="P:sodium ion import across plasma membrane"/>
    <property type="evidence" value="ECO:0007669"/>
    <property type="project" value="TreeGrafter"/>
</dbReference>
<evidence type="ECO:0000256" key="10">
    <source>
        <dbReference type="SAM" id="Phobius"/>
    </source>
</evidence>
<dbReference type="OrthoDB" id="57886at2"/>
<feature type="transmembrane region" description="Helical" evidence="10">
    <location>
        <begin position="6"/>
        <end position="24"/>
    </location>
</feature>
<evidence type="ECO:0000256" key="9">
    <source>
        <dbReference type="ARBA" id="ARBA00023201"/>
    </source>
</evidence>
<dbReference type="PANTHER" id="PTHR10110:SF86">
    <property type="entry name" value="SODIUM_HYDROGEN EXCHANGER 7"/>
    <property type="match status" value="1"/>
</dbReference>
<dbReference type="GO" id="GO:0015386">
    <property type="term" value="F:potassium:proton antiporter activity"/>
    <property type="evidence" value="ECO:0007669"/>
    <property type="project" value="TreeGrafter"/>
</dbReference>
<evidence type="ECO:0000256" key="6">
    <source>
        <dbReference type="ARBA" id="ARBA00023053"/>
    </source>
</evidence>
<dbReference type="Gene3D" id="6.10.140.1330">
    <property type="match status" value="1"/>
</dbReference>
<name>W9GP18_9MICO</name>
<keyword evidence="3" id="KW-1003">Cell membrane</keyword>
<sequence length="523" mass="56181">MDNLVEIIVLLGGTAVIVGIAERVRLPYPVLMLIAAAGVSLIPSVPSLVIPPELILPLFLPPLLFATAMRTSWSVFRVRWRSLVLLAFALVVVTAAVAAGISLAMTQTITVAGAVALGAIVAPPDPVAVESVSSKVGMPRRLTTVLQTEGLFNDAVAIVIFQAAVSAVVAGQSVGWLIVPQFLGGAALAAGLGFAMAWLVGWLTALLPNLVARSSITVVAPFAVYLIADELHASGVVAVVVTALELGRRSRPQDYAERLARQAFWGIVELLVTGLAFGLMGMELELILTDDRIDIVPMLPAVVAVCTAVVVVRLLWMLGIQLMGGTENRTPVPGSFKETLVLSWCGMRGLATMALALSLPVDVSAGTPFPGRAFIIVTALGVLISTLVVPGLTLPLLMRLLQLPRDPHAGRRRDRALAKRAQEASLKALEEAPEWDDLPDEARKSLRRRILGLERMLSRDAERDPQAQAHIQEQLAAVQRIQRRALNAGREEILRARREPGVDPMVADRVLHRLDLRTVMLDR</sequence>
<keyword evidence="5 10" id="KW-1133">Transmembrane helix</keyword>
<feature type="transmembrane region" description="Helical" evidence="10">
    <location>
        <begin position="263"/>
        <end position="281"/>
    </location>
</feature>
<feature type="transmembrane region" description="Helical" evidence="10">
    <location>
        <begin position="219"/>
        <end position="242"/>
    </location>
</feature>
<evidence type="ECO:0000256" key="3">
    <source>
        <dbReference type="ARBA" id="ARBA00022475"/>
    </source>
</evidence>
<dbReference type="GO" id="GO:0051453">
    <property type="term" value="P:regulation of intracellular pH"/>
    <property type="evidence" value="ECO:0007669"/>
    <property type="project" value="TreeGrafter"/>
</dbReference>
<organism evidence="12 13">
    <name type="scientific">Intrasporangium chromatireducens Q5-1</name>
    <dbReference type="NCBI Taxonomy" id="584657"/>
    <lineage>
        <taxon>Bacteria</taxon>
        <taxon>Bacillati</taxon>
        <taxon>Actinomycetota</taxon>
        <taxon>Actinomycetes</taxon>
        <taxon>Micrococcales</taxon>
        <taxon>Intrasporangiaceae</taxon>
        <taxon>Intrasporangium</taxon>
    </lineage>
</organism>
<keyword evidence="9" id="KW-0739">Sodium transport</keyword>
<dbReference type="EMBL" id="AWQS01000099">
    <property type="protein sequence ID" value="EWT05629.1"/>
    <property type="molecule type" value="Genomic_DNA"/>
</dbReference>
<accession>W9GP18</accession>
<feature type="transmembrane region" description="Helical" evidence="10">
    <location>
        <begin position="55"/>
        <end position="76"/>
    </location>
</feature>
<dbReference type="PANTHER" id="PTHR10110">
    <property type="entry name" value="SODIUM/HYDROGEN EXCHANGER"/>
    <property type="match status" value="1"/>
</dbReference>
<comment type="caution">
    <text evidence="12">The sequence shown here is derived from an EMBL/GenBank/DDBJ whole genome shotgun (WGS) entry which is preliminary data.</text>
</comment>
<feature type="transmembrane region" description="Helical" evidence="10">
    <location>
        <begin position="301"/>
        <end position="320"/>
    </location>
</feature>
<feature type="transmembrane region" description="Helical" evidence="10">
    <location>
        <begin position="83"/>
        <end position="105"/>
    </location>
</feature>
<feature type="transmembrane region" description="Helical" evidence="10">
    <location>
        <begin position="341"/>
        <end position="361"/>
    </location>
</feature>
<dbReference type="PATRIC" id="fig|584657.3.peg.2487"/>
<keyword evidence="13" id="KW-1185">Reference proteome</keyword>
<dbReference type="RefSeq" id="WP_034717144.1">
    <property type="nucleotide sequence ID" value="NZ_AWQS01000099.1"/>
</dbReference>
<keyword evidence="4 10" id="KW-0812">Transmembrane</keyword>
<evidence type="ECO:0000256" key="1">
    <source>
        <dbReference type="ARBA" id="ARBA00004651"/>
    </source>
</evidence>
<evidence type="ECO:0000313" key="12">
    <source>
        <dbReference type="EMBL" id="EWT05629.1"/>
    </source>
</evidence>
<keyword evidence="8 10" id="KW-0472">Membrane</keyword>
<proteinExistence type="predicted"/>